<evidence type="ECO:0000313" key="3">
    <source>
        <dbReference type="Proteomes" id="UP001630127"/>
    </source>
</evidence>
<feature type="region of interest" description="Disordered" evidence="1">
    <location>
        <begin position="100"/>
        <end position="150"/>
    </location>
</feature>
<dbReference type="AlphaFoldDB" id="A0ABD2YAE4"/>
<protein>
    <submittedName>
        <fullName evidence="2">Uncharacterized protein</fullName>
    </submittedName>
</protein>
<name>A0ABD2YAE4_9GENT</name>
<accession>A0ABD2YAE4</accession>
<dbReference type="Proteomes" id="UP001630127">
    <property type="component" value="Unassembled WGS sequence"/>
</dbReference>
<reference evidence="2 3" key="1">
    <citation type="submission" date="2024-11" db="EMBL/GenBank/DDBJ databases">
        <title>A near-complete genome assembly of Cinchona calisaya.</title>
        <authorList>
            <person name="Lian D.C."/>
            <person name="Zhao X.W."/>
            <person name="Wei L."/>
        </authorList>
    </citation>
    <scope>NUCLEOTIDE SEQUENCE [LARGE SCALE GENOMIC DNA]</scope>
    <source>
        <tissue evidence="2">Nenye</tissue>
    </source>
</reference>
<dbReference type="EMBL" id="JBJUIK010000014">
    <property type="protein sequence ID" value="KAL3503978.1"/>
    <property type="molecule type" value="Genomic_DNA"/>
</dbReference>
<feature type="compositionally biased region" description="Basic and acidic residues" evidence="1">
    <location>
        <begin position="100"/>
        <end position="118"/>
    </location>
</feature>
<feature type="compositionally biased region" description="Polar residues" evidence="1">
    <location>
        <begin position="41"/>
        <end position="53"/>
    </location>
</feature>
<feature type="region of interest" description="Disordered" evidence="1">
    <location>
        <begin position="25"/>
        <end position="63"/>
    </location>
</feature>
<keyword evidence="3" id="KW-1185">Reference proteome</keyword>
<sequence>MVSDLPKITNTSTRCQFVPNTLQTDKGKGIINSPLMAESLPKTSENEVSSSSEQKGKKLKKKIKTKIKKKEDDIARTILEQFLGEFKNLWKTPISGIMIEQKEDKKEIKKENKTDSTKDPAPQEPEYLENQVSSTDGVDSIGYENVGTTL</sequence>
<comment type="caution">
    <text evidence="2">The sequence shown here is derived from an EMBL/GenBank/DDBJ whole genome shotgun (WGS) entry which is preliminary data.</text>
</comment>
<gene>
    <name evidence="2" type="ORF">ACH5RR_033819</name>
</gene>
<evidence type="ECO:0000256" key="1">
    <source>
        <dbReference type="SAM" id="MobiDB-lite"/>
    </source>
</evidence>
<evidence type="ECO:0000313" key="2">
    <source>
        <dbReference type="EMBL" id="KAL3503978.1"/>
    </source>
</evidence>
<proteinExistence type="predicted"/>
<organism evidence="2 3">
    <name type="scientific">Cinchona calisaya</name>
    <dbReference type="NCBI Taxonomy" id="153742"/>
    <lineage>
        <taxon>Eukaryota</taxon>
        <taxon>Viridiplantae</taxon>
        <taxon>Streptophyta</taxon>
        <taxon>Embryophyta</taxon>
        <taxon>Tracheophyta</taxon>
        <taxon>Spermatophyta</taxon>
        <taxon>Magnoliopsida</taxon>
        <taxon>eudicotyledons</taxon>
        <taxon>Gunneridae</taxon>
        <taxon>Pentapetalae</taxon>
        <taxon>asterids</taxon>
        <taxon>lamiids</taxon>
        <taxon>Gentianales</taxon>
        <taxon>Rubiaceae</taxon>
        <taxon>Cinchonoideae</taxon>
        <taxon>Cinchoneae</taxon>
        <taxon>Cinchona</taxon>
    </lineage>
</organism>